<organism evidence="6 7">
    <name type="scientific">Vigna radiata var. radiata</name>
    <name type="common">Mung bean</name>
    <name type="synonym">Phaseolus aureus</name>
    <dbReference type="NCBI Taxonomy" id="3916"/>
    <lineage>
        <taxon>Eukaryota</taxon>
        <taxon>Viridiplantae</taxon>
        <taxon>Streptophyta</taxon>
        <taxon>Embryophyta</taxon>
        <taxon>Tracheophyta</taxon>
        <taxon>Spermatophyta</taxon>
        <taxon>Magnoliopsida</taxon>
        <taxon>eudicotyledons</taxon>
        <taxon>Gunneridae</taxon>
        <taxon>Pentapetalae</taxon>
        <taxon>rosids</taxon>
        <taxon>fabids</taxon>
        <taxon>Fabales</taxon>
        <taxon>Fabaceae</taxon>
        <taxon>Papilionoideae</taxon>
        <taxon>50 kb inversion clade</taxon>
        <taxon>NPAAA clade</taxon>
        <taxon>indigoferoid/millettioid clade</taxon>
        <taxon>Phaseoleae</taxon>
        <taxon>Vigna</taxon>
    </lineage>
</organism>
<keyword evidence="1 4" id="KW-0732">Signal</keyword>
<feature type="domain" description="Pectinesterase inhibitor" evidence="5">
    <location>
        <begin position="23"/>
        <end position="178"/>
    </location>
</feature>
<dbReference type="InterPro" id="IPR035513">
    <property type="entry name" value="Invertase/methylesterase_inhib"/>
</dbReference>
<dbReference type="PANTHER" id="PTHR35357">
    <property type="entry name" value="OS02G0537100 PROTEIN"/>
    <property type="match status" value="1"/>
</dbReference>
<dbReference type="Proteomes" id="UP000087766">
    <property type="component" value="Chromosome 7"/>
</dbReference>
<dbReference type="InterPro" id="IPR034088">
    <property type="entry name" value="Pla_a_1-like"/>
</dbReference>
<reference evidence="6" key="1">
    <citation type="journal article" date="2014" name="Nat. Commun.">
        <title>Genome sequence of mungbean and insights into evolution within Vigna species.</title>
        <authorList>
            <person name="Kang Y.J."/>
            <person name="Kim S.K."/>
            <person name="Kim M.Y."/>
            <person name="Lestari P."/>
            <person name="Kim K.H."/>
            <person name="Ha B.K."/>
            <person name="Jun T.H."/>
            <person name="Hwang W.J."/>
            <person name="Lee T."/>
            <person name="Lee J."/>
            <person name="Shim S."/>
            <person name="Yoon M.Y."/>
            <person name="Jang Y.E."/>
            <person name="Han K.S."/>
            <person name="Taeprayoon P."/>
            <person name="Yoon N."/>
            <person name="Somta P."/>
            <person name="Tanya P."/>
            <person name="Kim K.S."/>
            <person name="Gwag J.G."/>
            <person name="Moon J.K."/>
            <person name="Lee Y.H."/>
            <person name="Park B.S."/>
            <person name="Bombarely A."/>
            <person name="Doyle J.J."/>
            <person name="Jackson S.A."/>
            <person name="Schafleitner R."/>
            <person name="Srinives P."/>
            <person name="Varshney R.K."/>
            <person name="Lee S.H."/>
        </authorList>
    </citation>
    <scope>NUCLEOTIDE SEQUENCE [LARGE SCALE GENOMIC DNA]</scope>
    <source>
        <strain evidence="6">cv. VC1973A</strain>
    </source>
</reference>
<evidence type="ECO:0000313" key="6">
    <source>
        <dbReference type="Proteomes" id="UP000087766"/>
    </source>
</evidence>
<comment type="similarity">
    <text evidence="3">Belongs to the PMEI family.</text>
</comment>
<dbReference type="NCBIfam" id="TIGR01614">
    <property type="entry name" value="PME_inhib"/>
    <property type="match status" value="1"/>
</dbReference>
<dbReference type="GeneID" id="106767845"/>
<name>A0A1S3UQF0_VIGRR</name>
<dbReference type="SMART" id="SM00856">
    <property type="entry name" value="PMEI"/>
    <property type="match status" value="1"/>
</dbReference>
<feature type="chain" id="PRO_5010204641" evidence="4">
    <location>
        <begin position="25"/>
        <end position="186"/>
    </location>
</feature>
<keyword evidence="2" id="KW-1015">Disulfide bond</keyword>
<evidence type="ECO:0000256" key="3">
    <source>
        <dbReference type="ARBA" id="ARBA00038471"/>
    </source>
</evidence>
<gene>
    <name evidence="7" type="primary">LOC106767845</name>
</gene>
<keyword evidence="6" id="KW-1185">Reference proteome</keyword>
<dbReference type="RefSeq" id="XP_014508286.1">
    <property type="nucleotide sequence ID" value="XM_014652800.2"/>
</dbReference>
<evidence type="ECO:0000256" key="2">
    <source>
        <dbReference type="ARBA" id="ARBA00023157"/>
    </source>
</evidence>
<evidence type="ECO:0000256" key="4">
    <source>
        <dbReference type="SAM" id="SignalP"/>
    </source>
</evidence>
<dbReference type="KEGG" id="vra:106767845"/>
<evidence type="ECO:0000313" key="7">
    <source>
        <dbReference type="RefSeq" id="XP_014508286.1"/>
    </source>
</evidence>
<dbReference type="AlphaFoldDB" id="A0A1S3UQF0"/>
<dbReference type="GO" id="GO:0004857">
    <property type="term" value="F:enzyme inhibitor activity"/>
    <property type="evidence" value="ECO:0007669"/>
    <property type="project" value="InterPro"/>
</dbReference>
<accession>A0A1S3UQF0</accession>
<dbReference type="STRING" id="3916.A0A1S3UQF0"/>
<dbReference type="CDD" id="cd15795">
    <property type="entry name" value="PMEI-Pla_a_1_like"/>
    <property type="match status" value="1"/>
</dbReference>
<dbReference type="PANTHER" id="PTHR35357:SF17">
    <property type="entry name" value="PECTINESTERASE INHIBITOR 12"/>
    <property type="match status" value="1"/>
</dbReference>
<dbReference type="SUPFAM" id="SSF101148">
    <property type="entry name" value="Plant invertase/pectin methylesterase inhibitor"/>
    <property type="match status" value="1"/>
</dbReference>
<dbReference type="GO" id="GO:0005576">
    <property type="term" value="C:extracellular region"/>
    <property type="evidence" value="ECO:0007669"/>
    <property type="project" value="UniProtKB-ARBA"/>
</dbReference>
<evidence type="ECO:0000256" key="1">
    <source>
        <dbReference type="ARBA" id="ARBA00022729"/>
    </source>
</evidence>
<feature type="signal peptide" evidence="4">
    <location>
        <begin position="1"/>
        <end position="24"/>
    </location>
</feature>
<dbReference type="OrthoDB" id="1915198at2759"/>
<protein>
    <submittedName>
        <fullName evidence="7">Invertase inhibitor</fullName>
    </submittedName>
</protein>
<dbReference type="Gene3D" id="1.20.140.40">
    <property type="entry name" value="Invertase/pectin methylesterase inhibitor family protein"/>
    <property type="match status" value="1"/>
</dbReference>
<evidence type="ECO:0000259" key="5">
    <source>
        <dbReference type="SMART" id="SM00856"/>
    </source>
</evidence>
<sequence>MKFSSYLLILFIFLFLFVFQSSNSSNLISQSCKEASKNDPNLKYDFCVESLEDGSSKLQPPPSNLEGLVCMSTQLTKSNGSNMVSMISKLLKDKSYNQYVKACLRDCFDLYSDSLWDLDDAVVAIKQKDFDTAAIKLSASLDNSDTCEDQFKEKKGETSPLTKENQVYFQLNVISLAFLQMIRQHY</sequence>
<proteinExistence type="inferred from homology"/>
<dbReference type="PROSITE" id="PS51257">
    <property type="entry name" value="PROKAR_LIPOPROTEIN"/>
    <property type="match status" value="1"/>
</dbReference>
<dbReference type="InterPro" id="IPR006501">
    <property type="entry name" value="Pectinesterase_inhib_dom"/>
</dbReference>
<dbReference type="Pfam" id="PF04043">
    <property type="entry name" value="PMEI"/>
    <property type="match status" value="1"/>
</dbReference>
<reference evidence="7" key="2">
    <citation type="submission" date="2025-08" db="UniProtKB">
        <authorList>
            <consortium name="RefSeq"/>
        </authorList>
    </citation>
    <scope>IDENTIFICATION</scope>
    <source>
        <tissue evidence="7">Leaf</tissue>
    </source>
</reference>
<dbReference type="FunFam" id="1.20.140.40:FF:000002">
    <property type="entry name" value="Putative invertase inhibitor"/>
    <property type="match status" value="1"/>
</dbReference>